<proteinExistence type="predicted"/>
<accession>A0A6J6GJI6</accession>
<sequence length="115" mass="13006">MRVCSEVAEIPSPLGIEMSDRVDWLRKIMQGKWSDLDQNYVDFKNQIIEFVSAIERDTVVFSHFIAINAVIGSLTNDDRLVIRSLDNCSITVLERDAAGNLRLVQSGHEADTLIR</sequence>
<dbReference type="EMBL" id="CAEZUN010000049">
    <property type="protein sequence ID" value="CAB4599264.1"/>
    <property type="molecule type" value="Genomic_DNA"/>
</dbReference>
<protein>
    <submittedName>
        <fullName evidence="1">Unannotated protein</fullName>
    </submittedName>
</protein>
<name>A0A6J6GJI6_9ZZZZ</name>
<dbReference type="AlphaFoldDB" id="A0A6J6GJI6"/>
<dbReference type="Gene3D" id="3.40.50.1240">
    <property type="entry name" value="Phosphoglycerate mutase-like"/>
    <property type="match status" value="1"/>
</dbReference>
<gene>
    <name evidence="1" type="ORF">UFOPK1826_00538</name>
</gene>
<dbReference type="InterPro" id="IPR029033">
    <property type="entry name" value="His_PPase_superfam"/>
</dbReference>
<organism evidence="1">
    <name type="scientific">freshwater metagenome</name>
    <dbReference type="NCBI Taxonomy" id="449393"/>
    <lineage>
        <taxon>unclassified sequences</taxon>
        <taxon>metagenomes</taxon>
        <taxon>ecological metagenomes</taxon>
    </lineage>
</organism>
<reference evidence="1" key="1">
    <citation type="submission" date="2020-05" db="EMBL/GenBank/DDBJ databases">
        <authorList>
            <person name="Chiriac C."/>
            <person name="Salcher M."/>
            <person name="Ghai R."/>
            <person name="Kavagutti S V."/>
        </authorList>
    </citation>
    <scope>NUCLEOTIDE SEQUENCE</scope>
</reference>
<dbReference type="SUPFAM" id="SSF53254">
    <property type="entry name" value="Phosphoglycerate mutase-like"/>
    <property type="match status" value="1"/>
</dbReference>
<evidence type="ECO:0000313" key="1">
    <source>
        <dbReference type="EMBL" id="CAB4599264.1"/>
    </source>
</evidence>